<evidence type="ECO:0000313" key="4">
    <source>
        <dbReference type="Proteomes" id="UP000501602"/>
    </source>
</evidence>
<dbReference type="RefSeq" id="WP_168661889.1">
    <property type="nucleotide sequence ID" value="NZ_CP051180.1"/>
</dbReference>
<feature type="transmembrane region" description="Helical" evidence="1">
    <location>
        <begin position="252"/>
        <end position="275"/>
    </location>
</feature>
<keyword evidence="1" id="KW-0472">Membrane</keyword>
<reference evidence="3 4" key="1">
    <citation type="submission" date="2020-04" db="EMBL/GenBank/DDBJ databases">
        <title>Ferrimonas sp. S7 isolated from sea water.</title>
        <authorList>
            <person name="Bae S.S."/>
            <person name="Baek K."/>
        </authorList>
    </citation>
    <scope>NUCLEOTIDE SEQUENCE [LARGE SCALE GENOMIC DNA]</scope>
    <source>
        <strain evidence="3 4">S7</strain>
    </source>
</reference>
<feature type="transmembrane region" description="Helical" evidence="1">
    <location>
        <begin position="222"/>
        <end position="240"/>
    </location>
</feature>
<dbReference type="AlphaFoldDB" id="A0A6H1UGE7"/>
<gene>
    <name evidence="3" type="ORF">HER31_15470</name>
</gene>
<dbReference type="Pfam" id="PF07670">
    <property type="entry name" value="Gate"/>
    <property type="match status" value="1"/>
</dbReference>
<keyword evidence="1" id="KW-1133">Transmembrane helix</keyword>
<keyword evidence="4" id="KW-1185">Reference proteome</keyword>
<dbReference type="KEGG" id="fes:HER31_15470"/>
<feature type="transmembrane region" description="Helical" evidence="1">
    <location>
        <begin position="21"/>
        <end position="42"/>
    </location>
</feature>
<sequence>MAALVHFFKQLFIDVFTVCRNLFRVMIPILIIIKVATEFGAIELFAEAISPLMGSIGLPGEMGLVWATTLLTNMYGGMVVLVTAEAQLTVAQMTTLFALSLVAHGLPIEGAIARQAGMRWGMILLSRIGGGFLLAWFTMHYYQSMGIGQEVAQLMWHATPPPATLMEWAQQQIENLAMIAVIIFVLLLALRVLSLLGVDLLMAKFLSPMLRLMGISKQATNLAMIGITVGLAYGGALLVQDARSGKVSKRDLFSVVLLLNLMHGIIEDLLLVAVTGADVGYLFWSRLIMAMTITGVVSHSLRLTSESFRNRWLYRDVGAT</sequence>
<name>A0A6H1UGE7_9GAMM</name>
<dbReference type="Proteomes" id="UP000501602">
    <property type="component" value="Chromosome"/>
</dbReference>
<accession>A0A6H1UGE7</accession>
<proteinExistence type="predicted"/>
<evidence type="ECO:0000256" key="1">
    <source>
        <dbReference type="SAM" id="Phobius"/>
    </source>
</evidence>
<feature type="transmembrane region" description="Helical" evidence="1">
    <location>
        <begin position="62"/>
        <end position="84"/>
    </location>
</feature>
<dbReference type="EMBL" id="CP051180">
    <property type="protein sequence ID" value="QIZ78177.1"/>
    <property type="molecule type" value="Genomic_DNA"/>
</dbReference>
<feature type="domain" description="Nucleoside transporter/FeoB GTPase Gate" evidence="2">
    <location>
        <begin position="21"/>
        <end position="117"/>
    </location>
</feature>
<keyword evidence="1" id="KW-0812">Transmembrane</keyword>
<evidence type="ECO:0000259" key="2">
    <source>
        <dbReference type="Pfam" id="PF07670"/>
    </source>
</evidence>
<evidence type="ECO:0000313" key="3">
    <source>
        <dbReference type="EMBL" id="QIZ78177.1"/>
    </source>
</evidence>
<feature type="transmembrane region" description="Helical" evidence="1">
    <location>
        <begin position="176"/>
        <end position="202"/>
    </location>
</feature>
<organism evidence="3 4">
    <name type="scientific">Ferrimonas lipolytica</name>
    <dbReference type="NCBI Taxonomy" id="2724191"/>
    <lineage>
        <taxon>Bacteria</taxon>
        <taxon>Pseudomonadati</taxon>
        <taxon>Pseudomonadota</taxon>
        <taxon>Gammaproteobacteria</taxon>
        <taxon>Alteromonadales</taxon>
        <taxon>Ferrimonadaceae</taxon>
        <taxon>Ferrimonas</taxon>
    </lineage>
</organism>
<protein>
    <recommendedName>
        <fullName evidence="2">Nucleoside transporter/FeoB GTPase Gate domain-containing protein</fullName>
    </recommendedName>
</protein>
<feature type="transmembrane region" description="Helical" evidence="1">
    <location>
        <begin position="120"/>
        <end position="139"/>
    </location>
</feature>
<dbReference type="InterPro" id="IPR011642">
    <property type="entry name" value="Gate_dom"/>
</dbReference>
<feature type="transmembrane region" description="Helical" evidence="1">
    <location>
        <begin position="96"/>
        <end position="114"/>
    </location>
</feature>
<feature type="transmembrane region" description="Helical" evidence="1">
    <location>
        <begin position="281"/>
        <end position="301"/>
    </location>
</feature>